<name>A0A3M7SZT5_BRAPC</name>
<gene>
    <name evidence="1" type="ORF">BpHYR1_001703</name>
</gene>
<dbReference type="EMBL" id="REGN01000526">
    <property type="protein sequence ID" value="RNA41276.1"/>
    <property type="molecule type" value="Genomic_DNA"/>
</dbReference>
<protein>
    <submittedName>
        <fullName evidence="1">Uncharacterized protein</fullName>
    </submittedName>
</protein>
<proteinExistence type="predicted"/>
<reference evidence="1 2" key="1">
    <citation type="journal article" date="2018" name="Sci. Rep.">
        <title>Genomic signatures of local adaptation to the degree of environmental predictability in rotifers.</title>
        <authorList>
            <person name="Franch-Gras L."/>
            <person name="Hahn C."/>
            <person name="Garcia-Roger E.M."/>
            <person name="Carmona M.J."/>
            <person name="Serra M."/>
            <person name="Gomez A."/>
        </authorList>
    </citation>
    <scope>NUCLEOTIDE SEQUENCE [LARGE SCALE GENOMIC DNA]</scope>
    <source>
        <strain evidence="1">HYR1</strain>
    </source>
</reference>
<keyword evidence="2" id="KW-1185">Reference proteome</keyword>
<evidence type="ECO:0000313" key="1">
    <source>
        <dbReference type="EMBL" id="RNA41276.1"/>
    </source>
</evidence>
<sequence>MANIIDFAINIIPKTIEECLPQQLSPIPCHRTTGVLQKLRLMKQKKRTKYKVQIIRRLSNEK</sequence>
<dbReference type="AlphaFoldDB" id="A0A3M7SZT5"/>
<comment type="caution">
    <text evidence="1">The sequence shown here is derived from an EMBL/GenBank/DDBJ whole genome shotgun (WGS) entry which is preliminary data.</text>
</comment>
<accession>A0A3M7SZT5</accession>
<organism evidence="1 2">
    <name type="scientific">Brachionus plicatilis</name>
    <name type="common">Marine rotifer</name>
    <name type="synonym">Brachionus muelleri</name>
    <dbReference type="NCBI Taxonomy" id="10195"/>
    <lineage>
        <taxon>Eukaryota</taxon>
        <taxon>Metazoa</taxon>
        <taxon>Spiralia</taxon>
        <taxon>Gnathifera</taxon>
        <taxon>Rotifera</taxon>
        <taxon>Eurotatoria</taxon>
        <taxon>Monogononta</taxon>
        <taxon>Pseudotrocha</taxon>
        <taxon>Ploima</taxon>
        <taxon>Brachionidae</taxon>
        <taxon>Brachionus</taxon>
    </lineage>
</organism>
<dbReference type="Proteomes" id="UP000276133">
    <property type="component" value="Unassembled WGS sequence"/>
</dbReference>
<evidence type="ECO:0000313" key="2">
    <source>
        <dbReference type="Proteomes" id="UP000276133"/>
    </source>
</evidence>